<dbReference type="SUPFAM" id="SSF52540">
    <property type="entry name" value="P-loop containing nucleoside triphosphate hydrolases"/>
    <property type="match status" value="1"/>
</dbReference>
<dbReference type="InterPro" id="IPR027417">
    <property type="entry name" value="P-loop_NTPase"/>
</dbReference>
<keyword evidence="13 14" id="KW-0342">GTP-binding</keyword>
<feature type="binding site" evidence="16">
    <location>
        <begin position="49"/>
        <end position="51"/>
    </location>
    <ligand>
        <name>GTP</name>
        <dbReference type="ChEBI" id="CHEBI:37565"/>
    </ligand>
</feature>
<evidence type="ECO:0000256" key="4">
    <source>
        <dbReference type="ARBA" id="ARBA00003889"/>
    </source>
</evidence>
<dbReference type="HOGENOM" id="CLU_094161_0_1_4"/>
<protein>
    <recommendedName>
        <fullName evidence="14">Bifunctional adenosylcobalamin biosynthesis protein</fullName>
        <ecNumber evidence="14">2.7.1.156</ecNumber>
        <ecNumber evidence="14">2.7.7.62</ecNumber>
    </recommendedName>
</protein>
<evidence type="ECO:0000256" key="12">
    <source>
        <dbReference type="ARBA" id="ARBA00022840"/>
    </source>
</evidence>
<evidence type="ECO:0000256" key="10">
    <source>
        <dbReference type="ARBA" id="ARBA00022741"/>
    </source>
</evidence>
<comment type="pathway">
    <text evidence="6 14">Cofactor biosynthesis; adenosylcobalamin biosynthesis; adenosylcobalamin from cob(II)yrinate a,c-diamide: step 5/7.</text>
</comment>
<evidence type="ECO:0000256" key="11">
    <source>
        <dbReference type="ARBA" id="ARBA00022777"/>
    </source>
</evidence>
<dbReference type="eggNOG" id="COG2087">
    <property type="taxonomic scope" value="Bacteria"/>
</dbReference>
<evidence type="ECO:0000256" key="7">
    <source>
        <dbReference type="ARBA" id="ARBA00007490"/>
    </source>
</evidence>
<dbReference type="PANTHER" id="PTHR34848:SF1">
    <property type="entry name" value="BIFUNCTIONAL ADENOSYLCOBALAMIN BIOSYNTHESIS PROTEIN COBU"/>
    <property type="match status" value="1"/>
</dbReference>
<dbReference type="EC" id="2.7.7.62" evidence="14"/>
<keyword evidence="10 14" id="KW-0547">Nucleotide-binding</keyword>
<comment type="pathway">
    <text evidence="5 14">Cofactor biosynthesis; adenosylcobalamin biosynthesis; adenosylcobalamin from cob(II)yrinate a,c-diamide: step 6/7.</text>
</comment>
<proteinExistence type="inferred from homology"/>
<dbReference type="AlphaFoldDB" id="A1KBG7"/>
<evidence type="ECO:0000256" key="1">
    <source>
        <dbReference type="ARBA" id="ARBA00000312"/>
    </source>
</evidence>
<feature type="binding site" evidence="16">
    <location>
        <position position="77"/>
    </location>
    <ligand>
        <name>GTP</name>
        <dbReference type="ChEBI" id="CHEBI:37565"/>
    </ligand>
</feature>
<dbReference type="GO" id="GO:0043752">
    <property type="term" value="F:adenosylcobinamide kinase activity"/>
    <property type="evidence" value="ECO:0007669"/>
    <property type="project" value="UniProtKB-EC"/>
</dbReference>
<dbReference type="STRING" id="62928.azo3557"/>
<dbReference type="GO" id="GO:0005524">
    <property type="term" value="F:ATP binding"/>
    <property type="evidence" value="ECO:0007669"/>
    <property type="project" value="UniProtKB-UniRule"/>
</dbReference>
<evidence type="ECO:0000256" key="13">
    <source>
        <dbReference type="ARBA" id="ARBA00023134"/>
    </source>
</evidence>
<dbReference type="InterPro" id="IPR003203">
    <property type="entry name" value="CobU/CobP"/>
</dbReference>
<comment type="catalytic activity">
    <reaction evidence="3">
        <text>adenosylcob(III)inamide + GTP = adenosylcob(III)inamide phosphate + GDP + H(+)</text>
        <dbReference type="Rhea" id="RHEA:15765"/>
        <dbReference type="ChEBI" id="CHEBI:2480"/>
        <dbReference type="ChEBI" id="CHEBI:15378"/>
        <dbReference type="ChEBI" id="CHEBI:37565"/>
        <dbReference type="ChEBI" id="CHEBI:58189"/>
        <dbReference type="ChEBI" id="CHEBI:58502"/>
        <dbReference type="EC" id="2.7.1.156"/>
    </reaction>
</comment>
<evidence type="ECO:0000256" key="8">
    <source>
        <dbReference type="ARBA" id="ARBA00022573"/>
    </source>
</evidence>
<evidence type="ECO:0000256" key="6">
    <source>
        <dbReference type="ARBA" id="ARBA00005159"/>
    </source>
</evidence>
<comment type="similarity">
    <text evidence="7 14">Belongs to the CobU/CobP family.</text>
</comment>
<evidence type="ECO:0000313" key="18">
    <source>
        <dbReference type="Proteomes" id="UP000002588"/>
    </source>
</evidence>
<reference evidence="17 18" key="1">
    <citation type="journal article" date="2006" name="Nat. Biotechnol.">
        <title>Complete genome of the mutualistic, N2-fixing grass endophyte Azoarcus sp. strain BH72.</title>
        <authorList>
            <person name="Krause A."/>
            <person name="Ramakumar A."/>
            <person name="Bartels D."/>
            <person name="Battistoni F."/>
            <person name="Bekel T."/>
            <person name="Boch J."/>
            <person name="Boehm M."/>
            <person name="Friedrich F."/>
            <person name="Hurek T."/>
            <person name="Krause L."/>
            <person name="Linke B."/>
            <person name="McHardy A.C."/>
            <person name="Sarkar A."/>
            <person name="Schneiker S."/>
            <person name="Syed A.A."/>
            <person name="Thauer R."/>
            <person name="Vorhoelter F.-J."/>
            <person name="Weidner S."/>
            <person name="Puehler A."/>
            <person name="Reinhold-Hurek B."/>
            <person name="Kaiser O."/>
            <person name="Goesmann A."/>
        </authorList>
    </citation>
    <scope>NUCLEOTIDE SEQUENCE [LARGE SCALE GENOMIC DNA]</scope>
    <source>
        <strain evidence="17 18">BH72</strain>
    </source>
</reference>
<sequence>MIPCPALSVTRNIDPAMSCELILGGARSGKSRHAEALAGASGLAVTVIATAEGGDAEMSARIRRHQADRPAHWRTVEEPLALAAALRREADAGRCVIVDCLTLWLTNLLAGAETLPPEAGADALPRFRAERDALLDVLPALPGEILLVANEVGLGLVPETPLGRLFRDEAGRLNQAIAARVPRVSFVAAGLPLRLKG</sequence>
<feature type="binding site" evidence="16">
    <location>
        <position position="99"/>
    </location>
    <ligand>
        <name>GTP</name>
        <dbReference type="ChEBI" id="CHEBI:37565"/>
    </ligand>
</feature>
<dbReference type="Pfam" id="PF02283">
    <property type="entry name" value="CobU"/>
    <property type="match status" value="1"/>
</dbReference>
<feature type="active site" description="GMP-histidine intermediate" evidence="15">
    <location>
        <position position="65"/>
    </location>
</feature>
<dbReference type="NCBIfam" id="NF004469">
    <property type="entry name" value="PRK05800.1"/>
    <property type="match status" value="1"/>
</dbReference>
<evidence type="ECO:0000256" key="9">
    <source>
        <dbReference type="ARBA" id="ARBA00022679"/>
    </source>
</evidence>
<evidence type="ECO:0000256" key="14">
    <source>
        <dbReference type="PIRNR" id="PIRNR006135"/>
    </source>
</evidence>
<dbReference type="EC" id="2.7.1.156" evidence="14"/>
<comment type="function">
    <text evidence="4 14">Catalyzes ATP-dependent phosphorylation of adenosylcobinamide and addition of GMP to adenosylcobinamide phosphate.</text>
</comment>
<comment type="catalytic activity">
    <reaction evidence="1 14">
        <text>adenosylcob(III)inamide + ATP = adenosylcob(III)inamide phosphate + ADP + H(+)</text>
        <dbReference type="Rhea" id="RHEA:15769"/>
        <dbReference type="ChEBI" id="CHEBI:2480"/>
        <dbReference type="ChEBI" id="CHEBI:15378"/>
        <dbReference type="ChEBI" id="CHEBI:30616"/>
        <dbReference type="ChEBI" id="CHEBI:58502"/>
        <dbReference type="ChEBI" id="CHEBI:456216"/>
        <dbReference type="EC" id="2.7.1.156"/>
    </reaction>
</comment>
<evidence type="ECO:0000256" key="2">
    <source>
        <dbReference type="ARBA" id="ARBA00000711"/>
    </source>
</evidence>
<dbReference type="Proteomes" id="UP000002588">
    <property type="component" value="Chromosome"/>
</dbReference>
<gene>
    <name evidence="17" type="primary">cobU</name>
    <name evidence="17" type="ordered locus">azo3557</name>
</gene>
<comment type="catalytic activity">
    <reaction evidence="2 14">
        <text>adenosylcob(III)inamide phosphate + GTP + H(+) = adenosylcob(III)inamide-GDP + diphosphate</text>
        <dbReference type="Rhea" id="RHEA:22712"/>
        <dbReference type="ChEBI" id="CHEBI:15378"/>
        <dbReference type="ChEBI" id="CHEBI:33019"/>
        <dbReference type="ChEBI" id="CHEBI:37565"/>
        <dbReference type="ChEBI" id="CHEBI:58502"/>
        <dbReference type="ChEBI" id="CHEBI:60487"/>
        <dbReference type="EC" id="2.7.7.62"/>
    </reaction>
</comment>
<keyword evidence="17" id="KW-0548">Nucleotidyltransferase</keyword>
<dbReference type="Gene3D" id="3.40.50.300">
    <property type="entry name" value="P-loop containing nucleotide triphosphate hydrolases"/>
    <property type="match status" value="1"/>
</dbReference>
<name>A1KBG7_AZOSB</name>
<accession>A1KBG7</accession>
<keyword evidence="8 14" id="KW-0169">Cobalamin biosynthesis</keyword>
<organism evidence="17 18">
    <name type="scientific">Azoarcus sp. (strain BH72)</name>
    <dbReference type="NCBI Taxonomy" id="418699"/>
    <lineage>
        <taxon>Bacteria</taxon>
        <taxon>Pseudomonadati</taxon>
        <taxon>Pseudomonadota</taxon>
        <taxon>Betaproteobacteria</taxon>
        <taxon>Rhodocyclales</taxon>
        <taxon>Zoogloeaceae</taxon>
        <taxon>Azoarcus</taxon>
    </lineage>
</organism>
<evidence type="ECO:0000256" key="3">
    <source>
        <dbReference type="ARBA" id="ARBA00001522"/>
    </source>
</evidence>
<feature type="binding site" evidence="16">
    <location>
        <begin position="24"/>
        <end position="31"/>
    </location>
    <ligand>
        <name>GTP</name>
        <dbReference type="ChEBI" id="CHEBI:37565"/>
    </ligand>
</feature>
<dbReference type="GO" id="GO:0005525">
    <property type="term" value="F:GTP binding"/>
    <property type="evidence" value="ECO:0007669"/>
    <property type="project" value="UniProtKB-UniRule"/>
</dbReference>
<keyword evidence="12 14" id="KW-0067">ATP-binding</keyword>
<evidence type="ECO:0000256" key="16">
    <source>
        <dbReference type="PIRSR" id="PIRSR006135-2"/>
    </source>
</evidence>
<dbReference type="GO" id="GO:0009236">
    <property type="term" value="P:cobalamin biosynthetic process"/>
    <property type="evidence" value="ECO:0007669"/>
    <property type="project" value="UniProtKB-UniRule"/>
</dbReference>
<dbReference type="PANTHER" id="PTHR34848">
    <property type="match status" value="1"/>
</dbReference>
<dbReference type="KEGG" id="azo:azo3557"/>
<dbReference type="CDD" id="cd00544">
    <property type="entry name" value="CobU"/>
    <property type="match status" value="1"/>
</dbReference>
<evidence type="ECO:0000256" key="5">
    <source>
        <dbReference type="ARBA" id="ARBA00004692"/>
    </source>
</evidence>
<evidence type="ECO:0000313" key="17">
    <source>
        <dbReference type="EMBL" id="CAL96173.1"/>
    </source>
</evidence>
<keyword evidence="9 14" id="KW-0808">Transferase</keyword>
<dbReference type="EMBL" id="AM406670">
    <property type="protein sequence ID" value="CAL96173.1"/>
    <property type="molecule type" value="Genomic_DNA"/>
</dbReference>
<evidence type="ECO:0000256" key="15">
    <source>
        <dbReference type="PIRSR" id="PIRSR006135-1"/>
    </source>
</evidence>
<dbReference type="PIRSF" id="PIRSF006135">
    <property type="entry name" value="CobU"/>
    <property type="match status" value="1"/>
</dbReference>
<dbReference type="UniPathway" id="UPA00148">
    <property type="reaction ID" value="UER00236"/>
</dbReference>
<keyword evidence="18" id="KW-1185">Reference proteome</keyword>
<keyword evidence="11 14" id="KW-0418">Kinase</keyword>
<dbReference type="GO" id="GO:0008820">
    <property type="term" value="F:cobinamide phosphate guanylyltransferase activity"/>
    <property type="evidence" value="ECO:0007669"/>
    <property type="project" value="UniProtKB-UniRule"/>
</dbReference>